<accession>A0A7D9ENL2</accession>
<keyword evidence="5" id="KW-1185">Reference proteome</keyword>
<feature type="domain" description="FAM86 N-terminal" evidence="3">
    <location>
        <begin position="8"/>
        <end position="93"/>
    </location>
</feature>
<dbReference type="GO" id="GO:0016740">
    <property type="term" value="F:transferase activity"/>
    <property type="evidence" value="ECO:0007669"/>
    <property type="project" value="UniProtKB-KW"/>
</dbReference>
<name>A0A7D9ENL2_PARCT</name>
<evidence type="ECO:0000256" key="1">
    <source>
        <dbReference type="ARBA" id="ARBA00005511"/>
    </source>
</evidence>
<dbReference type="Gene3D" id="3.40.50.150">
    <property type="entry name" value="Vaccinia Virus protein VP39"/>
    <property type="match status" value="1"/>
</dbReference>
<dbReference type="InterPro" id="IPR019410">
    <property type="entry name" value="Methyltransf_16"/>
</dbReference>
<evidence type="ECO:0000313" key="4">
    <source>
        <dbReference type="EMBL" id="CAB4012470.1"/>
    </source>
</evidence>
<protein>
    <recommendedName>
        <fullName evidence="3">FAM86 N-terminal domain-containing protein</fullName>
    </recommendedName>
</protein>
<sequence length="365" mass="41382">MADFNEALHWVQKQYFQAVAMKDFDWEKLKNVKCDESNTVQIAILNATVLHPLSQQYPPSNTYKLSFLKSLLAVYEKQGREVCDELYNLIAELMAKKKNSEDEFIHKSYILPCGRAVTLCESAHFVSQGTTGLNTWQAGLYLSNWLMKNKSFLQGKTILELGCGVGLTGLVTLHCCRPKSYTFTDSNEKVLNKVKENLQINGFCPEQRQDGPKACFEERRRVLEDFRNSFGSQNVEECRTCSQTKTGVSGELCSALVCQIDWERCTTEEVDSPEVILASDVIFDPHIIEPLVNVIKVLLSQKGKDQKCQPVAYIASTIRNNDTYETFLFALDNSGIKRNQIHSAPGEFIFYDKTSEIALLRLELP</sequence>
<comment type="similarity">
    <text evidence="1">Belongs to the class I-like SAM-binding methyltransferase superfamily. EEF2KMT family.</text>
</comment>
<comment type="caution">
    <text evidence="4">The sequence shown here is derived from an EMBL/GenBank/DDBJ whole genome shotgun (WGS) entry which is preliminary data.</text>
</comment>
<dbReference type="InterPro" id="IPR029063">
    <property type="entry name" value="SAM-dependent_MTases_sf"/>
</dbReference>
<evidence type="ECO:0000259" key="3">
    <source>
        <dbReference type="Pfam" id="PF14904"/>
    </source>
</evidence>
<dbReference type="Pfam" id="PF10294">
    <property type="entry name" value="Methyltransf_16"/>
    <property type="match status" value="1"/>
</dbReference>
<reference evidence="4" key="1">
    <citation type="submission" date="2020-04" db="EMBL/GenBank/DDBJ databases">
        <authorList>
            <person name="Alioto T."/>
            <person name="Alioto T."/>
            <person name="Gomez Garrido J."/>
        </authorList>
    </citation>
    <scope>NUCLEOTIDE SEQUENCE</scope>
    <source>
        <strain evidence="4">A484AB</strain>
    </source>
</reference>
<dbReference type="EMBL" id="CACRXK020007521">
    <property type="protein sequence ID" value="CAB4012470.1"/>
    <property type="molecule type" value="Genomic_DNA"/>
</dbReference>
<proteinExistence type="inferred from homology"/>
<dbReference type="PANTHER" id="PTHR14614">
    <property type="entry name" value="HEPATOCELLULAR CARCINOMA-ASSOCIATED ANTIGEN"/>
    <property type="match status" value="1"/>
</dbReference>
<gene>
    <name evidence="4" type="ORF">PACLA_8A041217</name>
</gene>
<dbReference type="AlphaFoldDB" id="A0A7D9ENL2"/>
<dbReference type="Proteomes" id="UP001152795">
    <property type="component" value="Unassembled WGS sequence"/>
</dbReference>
<dbReference type="SUPFAM" id="SSF53335">
    <property type="entry name" value="S-adenosyl-L-methionine-dependent methyltransferases"/>
    <property type="match status" value="1"/>
</dbReference>
<dbReference type="Pfam" id="PF14904">
    <property type="entry name" value="FAM86"/>
    <property type="match status" value="1"/>
</dbReference>
<dbReference type="PANTHER" id="PTHR14614:SF130">
    <property type="entry name" value="PROTEIN-LYSINE N-METHYLTRANSFERASE EEF2KMT"/>
    <property type="match status" value="1"/>
</dbReference>
<dbReference type="InterPro" id="IPR029426">
    <property type="entry name" value="FAM86_N"/>
</dbReference>
<organism evidence="4 5">
    <name type="scientific">Paramuricea clavata</name>
    <name type="common">Red gorgonian</name>
    <name type="synonym">Violescent sea-whip</name>
    <dbReference type="NCBI Taxonomy" id="317549"/>
    <lineage>
        <taxon>Eukaryota</taxon>
        <taxon>Metazoa</taxon>
        <taxon>Cnidaria</taxon>
        <taxon>Anthozoa</taxon>
        <taxon>Octocorallia</taxon>
        <taxon>Malacalcyonacea</taxon>
        <taxon>Plexauridae</taxon>
        <taxon>Paramuricea</taxon>
    </lineage>
</organism>
<evidence type="ECO:0000256" key="2">
    <source>
        <dbReference type="ARBA" id="ARBA00022679"/>
    </source>
</evidence>
<dbReference type="GO" id="GO:0032991">
    <property type="term" value="C:protein-containing complex"/>
    <property type="evidence" value="ECO:0007669"/>
    <property type="project" value="TreeGrafter"/>
</dbReference>
<dbReference type="OrthoDB" id="194386at2759"/>
<keyword evidence="2" id="KW-0808">Transferase</keyword>
<evidence type="ECO:0000313" key="5">
    <source>
        <dbReference type="Proteomes" id="UP001152795"/>
    </source>
</evidence>